<gene>
    <name evidence="2" type="ORF">GCM10009755_08230</name>
</gene>
<protein>
    <submittedName>
        <fullName evidence="2">DUF808 domain-containing protein</fullName>
    </submittedName>
</protein>
<evidence type="ECO:0000313" key="2">
    <source>
        <dbReference type="EMBL" id="GAA2002056.1"/>
    </source>
</evidence>
<evidence type="ECO:0000313" key="3">
    <source>
        <dbReference type="Proteomes" id="UP001500755"/>
    </source>
</evidence>
<dbReference type="RefSeq" id="WP_344307232.1">
    <property type="nucleotide sequence ID" value="NZ_BAAANO010000008.1"/>
</dbReference>
<dbReference type="Pfam" id="PF05661">
    <property type="entry name" value="DUF808"/>
    <property type="match status" value="1"/>
</dbReference>
<comment type="caution">
    <text evidence="2">The sequence shown here is derived from an EMBL/GenBank/DDBJ whole genome shotgun (WGS) entry which is preliminary data.</text>
</comment>
<keyword evidence="3" id="KW-1185">Reference proteome</keyword>
<dbReference type="PANTHER" id="PTHR30503">
    <property type="entry name" value="INNER MEMBRANE PROTEIN YEDI"/>
    <property type="match status" value="1"/>
</dbReference>
<sequence length="310" mass="32745">MAGGLVALLDDVAAIARTAAASVDDIAAGAAKASAKAAGVVVDDAAVTPQFVHGAEPNRELPIIWAIAKGSLVNKLIITVAALLISQFAPWWVIPVLLIVAGSYLCFEGAEKVIEKATKKGHHDDAPAVEKGPEAEKKVIRGAITTDFILSCEIMVISLKEVMDETLLLRAAILVVVAIAITVLVYGAVALIVKMDDVGLHMTTKPRPGTQRVGHALVKGMPKLLAVISVIGTLAMLWVGGHIVLIEMHELGFHPIYEFVHGLEEPLHHVAVVGGVLAWLVNTFFSLVIGLVWGGIIAGIMHVLPFGKKH</sequence>
<keyword evidence="1" id="KW-1133">Transmembrane helix</keyword>
<feature type="transmembrane region" description="Helical" evidence="1">
    <location>
        <begin position="63"/>
        <end position="85"/>
    </location>
</feature>
<dbReference type="InterPro" id="IPR008526">
    <property type="entry name" value="YedI"/>
</dbReference>
<accession>A0ABN2T9R4</accession>
<dbReference type="PANTHER" id="PTHR30503:SF3">
    <property type="entry name" value="INNER MEMBRANE PROTEIN YEDI"/>
    <property type="match status" value="1"/>
</dbReference>
<reference evidence="2 3" key="1">
    <citation type="journal article" date="2019" name="Int. J. Syst. Evol. Microbiol.">
        <title>The Global Catalogue of Microorganisms (GCM) 10K type strain sequencing project: providing services to taxonomists for standard genome sequencing and annotation.</title>
        <authorList>
            <consortium name="The Broad Institute Genomics Platform"/>
            <consortium name="The Broad Institute Genome Sequencing Center for Infectious Disease"/>
            <person name="Wu L."/>
            <person name="Ma J."/>
        </authorList>
    </citation>
    <scope>NUCLEOTIDE SEQUENCE [LARGE SCALE GENOMIC DNA]</scope>
    <source>
        <strain evidence="2 3">JCM 14546</strain>
    </source>
</reference>
<feature type="transmembrane region" description="Helical" evidence="1">
    <location>
        <begin position="171"/>
        <end position="193"/>
    </location>
</feature>
<keyword evidence="1" id="KW-0472">Membrane</keyword>
<name>A0ABN2T9R4_9MICO</name>
<organism evidence="2 3">
    <name type="scientific">Brevibacterium samyangense</name>
    <dbReference type="NCBI Taxonomy" id="366888"/>
    <lineage>
        <taxon>Bacteria</taxon>
        <taxon>Bacillati</taxon>
        <taxon>Actinomycetota</taxon>
        <taxon>Actinomycetes</taxon>
        <taxon>Micrococcales</taxon>
        <taxon>Brevibacteriaceae</taxon>
        <taxon>Brevibacterium</taxon>
    </lineage>
</organism>
<dbReference type="Proteomes" id="UP001500755">
    <property type="component" value="Unassembled WGS sequence"/>
</dbReference>
<feature type="transmembrane region" description="Helical" evidence="1">
    <location>
        <begin position="276"/>
        <end position="304"/>
    </location>
</feature>
<dbReference type="EMBL" id="BAAANO010000008">
    <property type="protein sequence ID" value="GAA2002056.1"/>
    <property type="molecule type" value="Genomic_DNA"/>
</dbReference>
<dbReference type="PIRSF" id="PIRSF016660">
    <property type="entry name" value="YedI"/>
    <property type="match status" value="1"/>
</dbReference>
<feature type="transmembrane region" description="Helical" evidence="1">
    <location>
        <begin position="224"/>
        <end position="245"/>
    </location>
</feature>
<evidence type="ECO:0000256" key="1">
    <source>
        <dbReference type="SAM" id="Phobius"/>
    </source>
</evidence>
<keyword evidence="1" id="KW-0812">Transmembrane</keyword>
<proteinExistence type="predicted"/>